<dbReference type="Pfam" id="PF01261">
    <property type="entry name" value="AP_endonuc_2"/>
    <property type="match status" value="1"/>
</dbReference>
<dbReference type="InterPro" id="IPR013022">
    <property type="entry name" value="Xyl_isomerase-like_TIM-brl"/>
</dbReference>
<dbReference type="GO" id="GO:0016853">
    <property type="term" value="F:isomerase activity"/>
    <property type="evidence" value="ECO:0007669"/>
    <property type="project" value="UniProtKB-KW"/>
</dbReference>
<dbReference type="Proteomes" id="UP001221519">
    <property type="component" value="Chromosome"/>
</dbReference>
<feature type="domain" description="Xylose isomerase-like TIM barrel" evidence="1">
    <location>
        <begin position="19"/>
        <end position="262"/>
    </location>
</feature>
<keyword evidence="2" id="KW-0413">Isomerase</keyword>
<protein>
    <submittedName>
        <fullName evidence="2">Sugar phosphate isomerase/epimerase</fullName>
    </submittedName>
</protein>
<sequence length="273" mass="29947">MKKGLTKAGIGSIDDVLFIQKAAEYGFEAVDLDAKQLVDKIGLETAQQLLNEHGIIIGSIGLSVEWRGTDEQFKQGLEGLALSAARAEQLGCTACTTYILPSTDEKAASFMARSISRLRWCAEVLGVYGIRLGLEFVGPHHLRTAWKYPFIWTAEETLEMIDAIGLSNVGLLVDFYHCHTTGLTPNALLQLKENQIVHVHINDAYDLPVEQLLDNDRAYPGEGVIDLSGYLSSLARIGYHGVVSQEILSPAQPEGTWDDLLARSRSGFGKVFK</sequence>
<dbReference type="Proteomes" id="UP001220962">
    <property type="component" value="Chromosome"/>
</dbReference>
<keyword evidence="5" id="KW-1185">Reference proteome</keyword>
<reference evidence="2 5" key="1">
    <citation type="submission" date="2023-02" db="EMBL/GenBank/DDBJ databases">
        <title>Pathogen: clinical or host-associated sample.</title>
        <authorList>
            <person name="Hergert J."/>
            <person name="Casey R."/>
            <person name="Wagner J."/>
            <person name="Young E.L."/>
            <person name="Oakeson K.F."/>
        </authorList>
    </citation>
    <scope>NUCLEOTIDE SEQUENCE</scope>
    <source>
        <strain evidence="3 5">2022CK-00829</strain>
        <strain evidence="2">2022CK-00830</strain>
    </source>
</reference>
<dbReference type="SUPFAM" id="SSF51658">
    <property type="entry name" value="Xylose isomerase-like"/>
    <property type="match status" value="1"/>
</dbReference>
<dbReference type="InterPro" id="IPR050312">
    <property type="entry name" value="IolE/XylAMocC-like"/>
</dbReference>
<organism evidence="2 4">
    <name type="scientific">Paenibacillus urinalis</name>
    <dbReference type="NCBI Taxonomy" id="521520"/>
    <lineage>
        <taxon>Bacteria</taxon>
        <taxon>Bacillati</taxon>
        <taxon>Bacillota</taxon>
        <taxon>Bacilli</taxon>
        <taxon>Bacillales</taxon>
        <taxon>Paenibacillaceae</taxon>
        <taxon>Paenibacillus</taxon>
    </lineage>
</organism>
<dbReference type="InterPro" id="IPR036237">
    <property type="entry name" value="Xyl_isomerase-like_sf"/>
</dbReference>
<dbReference type="Gene3D" id="3.20.20.150">
    <property type="entry name" value="Divalent-metal-dependent TIM barrel enzymes"/>
    <property type="match status" value="1"/>
</dbReference>
<evidence type="ECO:0000313" key="2">
    <source>
        <dbReference type="EMBL" id="WDH84826.1"/>
    </source>
</evidence>
<dbReference type="AlphaFoldDB" id="A0AAX3N649"/>
<evidence type="ECO:0000313" key="4">
    <source>
        <dbReference type="Proteomes" id="UP001220962"/>
    </source>
</evidence>
<dbReference type="PANTHER" id="PTHR12110">
    <property type="entry name" value="HYDROXYPYRUVATE ISOMERASE"/>
    <property type="match status" value="1"/>
</dbReference>
<gene>
    <name evidence="2" type="ORF">PUW23_11675</name>
    <name evidence="3" type="ORF">PUW25_11365</name>
</gene>
<name>A0AAX3N649_9BACL</name>
<evidence type="ECO:0000313" key="3">
    <source>
        <dbReference type="EMBL" id="WDI04508.1"/>
    </source>
</evidence>
<dbReference type="RefSeq" id="WP_047914225.1">
    <property type="nucleotide sequence ID" value="NZ_CP118101.1"/>
</dbReference>
<dbReference type="EMBL" id="CP118108">
    <property type="protein sequence ID" value="WDI04508.1"/>
    <property type="molecule type" value="Genomic_DNA"/>
</dbReference>
<proteinExistence type="predicted"/>
<dbReference type="EMBL" id="CP118101">
    <property type="protein sequence ID" value="WDH84826.1"/>
    <property type="molecule type" value="Genomic_DNA"/>
</dbReference>
<evidence type="ECO:0000259" key="1">
    <source>
        <dbReference type="Pfam" id="PF01261"/>
    </source>
</evidence>
<accession>A0AAX3N649</accession>
<evidence type="ECO:0000313" key="5">
    <source>
        <dbReference type="Proteomes" id="UP001221519"/>
    </source>
</evidence>